<organism evidence="3 4">
    <name type="scientific">Tetradesmus obliquus</name>
    <name type="common">Green alga</name>
    <name type="synonym">Acutodesmus obliquus</name>
    <dbReference type="NCBI Taxonomy" id="3088"/>
    <lineage>
        <taxon>Eukaryota</taxon>
        <taxon>Viridiplantae</taxon>
        <taxon>Chlorophyta</taxon>
        <taxon>core chlorophytes</taxon>
        <taxon>Chlorophyceae</taxon>
        <taxon>CS clade</taxon>
        <taxon>Sphaeropleales</taxon>
        <taxon>Scenedesmaceae</taxon>
        <taxon>Tetradesmus</taxon>
    </lineage>
</organism>
<evidence type="ECO:0000256" key="1">
    <source>
        <dbReference type="SAM" id="SignalP"/>
    </source>
</evidence>
<evidence type="ECO:0000313" key="4">
    <source>
        <dbReference type="Proteomes" id="UP000256970"/>
    </source>
</evidence>
<keyword evidence="4" id="KW-1185">Reference proteome</keyword>
<feature type="domain" description="EGF-like" evidence="2">
    <location>
        <begin position="1262"/>
        <end position="1275"/>
    </location>
</feature>
<reference evidence="3 4" key="1">
    <citation type="submission" date="2016-10" db="EMBL/GenBank/DDBJ databases">
        <authorList>
            <person name="Cai Z."/>
        </authorList>
    </citation>
    <scope>NUCLEOTIDE SEQUENCE [LARGE SCALE GENOMIC DNA]</scope>
</reference>
<feature type="domain" description="EGF-like" evidence="2">
    <location>
        <begin position="1308"/>
        <end position="1321"/>
    </location>
</feature>
<gene>
    <name evidence="3" type="ORF">BQ4739_LOCUS12662</name>
</gene>
<keyword evidence="1" id="KW-0732">Signal</keyword>
<dbReference type="PROSITE" id="PS01186">
    <property type="entry name" value="EGF_2"/>
    <property type="match status" value="2"/>
</dbReference>
<dbReference type="Gene3D" id="2.90.20.10">
    <property type="entry name" value="Plasmodium vivax P25 domain"/>
    <property type="match status" value="1"/>
</dbReference>
<feature type="signal peptide" evidence="1">
    <location>
        <begin position="1"/>
        <end position="30"/>
    </location>
</feature>
<dbReference type="PANTHER" id="PTHR24033:SF151">
    <property type="entry name" value="NOTCH 2"/>
    <property type="match status" value="1"/>
</dbReference>
<proteinExistence type="predicted"/>
<dbReference type="InterPro" id="IPR051830">
    <property type="entry name" value="NOTCH_homolog"/>
</dbReference>
<name>A0A383W5S2_TETOB</name>
<evidence type="ECO:0000313" key="3">
    <source>
        <dbReference type="EMBL" id="SZX72489.1"/>
    </source>
</evidence>
<dbReference type="EMBL" id="FNXT01001140">
    <property type="protein sequence ID" value="SZX72489.1"/>
    <property type="molecule type" value="Genomic_DNA"/>
</dbReference>
<dbReference type="PANTHER" id="PTHR24033">
    <property type="entry name" value="EGF-LIKE DOMAIN-CONTAINING PROTEIN"/>
    <property type="match status" value="1"/>
</dbReference>
<dbReference type="STRING" id="3088.A0A383W5S2"/>
<accession>A0A383W5S2</accession>
<dbReference type="PROSITE" id="PS51257">
    <property type="entry name" value="PROKAR_LIPOPROTEIN"/>
    <property type="match status" value="1"/>
</dbReference>
<dbReference type="Proteomes" id="UP000256970">
    <property type="component" value="Unassembled WGS sequence"/>
</dbReference>
<protein>
    <recommendedName>
        <fullName evidence="2">EGF-like domain-containing protein</fullName>
    </recommendedName>
</protein>
<sequence length="1570" mass="161475">MKTQISFSALGLAVLLACLAAAAPAATVEASGFQRQPLSEAQEPYNESFLEDVQSAAAGVASSEAIPEPQQNAPAGTCKAAAGYTPVGKLCACAAGSGSHVPTWTNETYPVQPPACQYHDPTRDPAYNSSITFLPAGSGIGRCFCFRCPAGFTSPGGPLNSSAAACVPKLPSCSLNVRYQLSSSSSSSSACGRTVSNAAAGLLRTELKRRLRVADKDLLLLTQAAAAQEVSAAADGTKCSLTVTLTYFGRNARGKSAVTRTMAAAINAPNGACTYGVCGAIKAASKDTATVDSAAANTTKSFADVCIPLKCDDRACQAGVCTAGVCSYTPEPDGAACVDGPVPGTCRVGVCEGLKANIDSASQGETEPVIFKARFANMGQRVILQGLNNNVTNGTRRAAADAFTDAIGELFDDGQRIHDDRYAGDGLYSNTINIKFEKTDVPVYKEFYISQLEKLLSSTIEIAAITTDYDTLLQVFPTQALVADAQQQLDRLLASGVAVAQATQQVYDTLLAKSGGTRRALLSAADTTSASVGPSQFDDSIPLQPIDIKAILARVDRASLTRVSDRRIEFRTTDGFPCVILATIDYSGGKCSNNNNMSRAAAAGRKLLLHPTLDDEDQQQLHQGFKLRGVQEAPAAAAAAMSDLPADLDAGGGAAATATAASRTLLQSTQCPTAKGDVLVLAPFLVEQRCAGGEESADIAALFQTAGYNVKFKCNDLVLCPEGPPSLDDYTGWSKYCFVAVSTIGDSDPVGEFPIIVARAPTDFSPERQQDWQAGRMVLTGDGLFALRPSWFEKYRNAAAGGPPGRTVVYFAADRSAIAAGSFQDQQARGFASAFYGMIGCVSYAGYDSSLSLKFPGVSPGIAITKHLLSGGNVNAYAAGGAGGVDSVTGARLRSYTFRASLVTDRCRLVCSGQVCPPPPPCAAATEAACNPLSGTCDTSCCDKQDGEACTLRGWQSSCSNGTCLDLCSAPLCSAPPCQQLADASGSPVNTSAAIICDPSSGTCSTTSLPDASSCVFQGGPGACFSGSCTRVHSINYLLQGPAASFPSLLASDAAIAAMQAAVYGSLGLTPAYPLSSIQVNLLKTLGTARAAAQPAGTLDSSIAAAAAAAVQPATGRRAIFKAAIADQPKGQLPPNIGFLLIASPALLVPTLPFGPGLTAQACDEDGNILNPIDYCKIRPCGAGTVCEKAECDPIDGACSLSNKENGSPCVDGGLVGVCQSGKCQPEAIPPPNPCNSQPCNSLAGAALNTCVQRGNSLQFDCSCLPGFQWTGAACAAIPNPCAGSPCDGLARAVRSSCIALGSSRFSCSCEQGYQWNGAACIGVDPCVSNPCANIQKANPTSCSSISPFSWSCSCTFGYIWNQASRTCVDENGCQGTNCNTIENAVPGSCSDVAAPGVGFNCRCDAGFKWDPATAKCVGACVSNPCTDTACRTGRCTGDEFCTYTARNEGQPCELPISRQSVRRAAAMYATTCQSGLCAIKLLVCTDCGAANCCCGSECVPAQNGSCDYTCANIACQNKGAPRVCSCFKNCAGTNCSSVGGGDPCQDQGVCCCAKTLPAGETLEAACRPN</sequence>
<evidence type="ECO:0000259" key="2">
    <source>
        <dbReference type="PROSITE" id="PS01186"/>
    </source>
</evidence>
<dbReference type="InterPro" id="IPR000742">
    <property type="entry name" value="EGF"/>
</dbReference>
<feature type="chain" id="PRO_5016805411" description="EGF-like domain-containing protein" evidence="1">
    <location>
        <begin position="31"/>
        <end position="1570"/>
    </location>
</feature>